<dbReference type="RefSeq" id="WP_065271417.1">
    <property type="nucleotide sequence ID" value="NZ_CP015124.1"/>
</dbReference>
<dbReference type="AlphaFoldDB" id="A0A1B0ZQK1"/>
<sequence>MKAAAITMVHKDYWALRQWYRHYSGALGAENLFVVAHGPDPVVQEICPAASVITIPRDRLQGFDHWRGRLLNGIQRGLLEIYDWVIRTDADELICVDPQLWSSLPKMLAAQEASAIFALGVNVFAPDEASGSPLYQGVFSGHYSKAWAVRQPHDLRRHGVQVRPRRLAEFPYCMPHGVYLAHLKFANRQAATEMADIRTEVAGAEGSGTPGKAWKQAHQEMAAQYAALADLPLSPWEKAEAAAWDALQSPVRDEGISVLRSKSLRFDSRVHLPDWFPPRGD</sequence>
<dbReference type="EMBL" id="CP015124">
    <property type="protein sequence ID" value="ANP36446.1"/>
    <property type="molecule type" value="Genomic_DNA"/>
</dbReference>
<dbReference type="EMBL" id="JARCJK010000031">
    <property type="protein sequence ID" value="MDE4168241.1"/>
    <property type="molecule type" value="Genomic_DNA"/>
</dbReference>
<gene>
    <name evidence="1" type="ORF">JL2886_01535</name>
    <name evidence="2" type="ORF">PXK24_21420</name>
</gene>
<evidence type="ECO:0000313" key="1">
    <source>
        <dbReference type="EMBL" id="ANP36446.1"/>
    </source>
</evidence>
<evidence type="ECO:0000313" key="3">
    <source>
        <dbReference type="Proteomes" id="UP000092565"/>
    </source>
</evidence>
<protein>
    <submittedName>
        <fullName evidence="2">Glycosyltransferase family 2 protein</fullName>
    </submittedName>
</protein>
<dbReference type="Proteomes" id="UP000092565">
    <property type="component" value="Chromosome"/>
</dbReference>
<reference evidence="1 3" key="1">
    <citation type="submission" date="2016-04" db="EMBL/GenBank/DDBJ databases">
        <authorList>
            <person name="Evans L.H."/>
            <person name="Alamgir A."/>
            <person name="Owens N."/>
            <person name="Weber N.D."/>
            <person name="Virtaneva K."/>
            <person name="Barbian K."/>
            <person name="Babar A."/>
            <person name="Rosenke K."/>
        </authorList>
    </citation>
    <scope>NUCLEOTIDE SEQUENCE [LARGE SCALE GENOMIC DNA]</scope>
    <source>
        <strain evidence="1 3">JL2886</strain>
    </source>
</reference>
<dbReference type="Pfam" id="PF13704">
    <property type="entry name" value="Glyco_tranf_2_4"/>
    <property type="match status" value="1"/>
</dbReference>
<reference evidence="2 4" key="2">
    <citation type="submission" date="2023-02" db="EMBL/GenBank/DDBJ databases">
        <title>Population genomics of bacteria associated with diatom.</title>
        <authorList>
            <person name="Xie J."/>
            <person name="Wang H."/>
        </authorList>
    </citation>
    <scope>NUCLEOTIDE SEQUENCE [LARGE SCALE GENOMIC DNA]</scope>
    <source>
        <strain evidence="2 4">PT47_8</strain>
    </source>
</reference>
<dbReference type="Proteomes" id="UP001218364">
    <property type="component" value="Unassembled WGS sequence"/>
</dbReference>
<proteinExistence type="predicted"/>
<organism evidence="1 3">
    <name type="scientific">Phaeobacter gallaeciensis</name>
    <dbReference type="NCBI Taxonomy" id="60890"/>
    <lineage>
        <taxon>Bacteria</taxon>
        <taxon>Pseudomonadati</taxon>
        <taxon>Pseudomonadota</taxon>
        <taxon>Alphaproteobacteria</taxon>
        <taxon>Rhodobacterales</taxon>
        <taxon>Roseobacteraceae</taxon>
        <taxon>Phaeobacter</taxon>
    </lineage>
</organism>
<dbReference type="OrthoDB" id="835336at2"/>
<evidence type="ECO:0000313" key="2">
    <source>
        <dbReference type="EMBL" id="MDE4168241.1"/>
    </source>
</evidence>
<dbReference type="PATRIC" id="fig|60890.4.peg.1502"/>
<name>A0A1B0ZQK1_9RHOB</name>
<keyword evidence="3" id="KW-1185">Reference proteome</keyword>
<evidence type="ECO:0000313" key="4">
    <source>
        <dbReference type="Proteomes" id="UP001218364"/>
    </source>
</evidence>
<accession>A0A1B0ZQK1</accession>